<dbReference type="EMBL" id="BK032509">
    <property type="protein sequence ID" value="DAF43522.1"/>
    <property type="molecule type" value="Genomic_DNA"/>
</dbReference>
<name>A0A8S5RYR6_9CAUD</name>
<dbReference type="NCBIfam" id="TIGR01538">
    <property type="entry name" value="portal_SPP1"/>
    <property type="match status" value="1"/>
</dbReference>
<organism evidence="1">
    <name type="scientific">Siphoviridae sp. ctWdm1</name>
    <dbReference type="NCBI Taxonomy" id="2827883"/>
    <lineage>
        <taxon>Viruses</taxon>
        <taxon>Duplodnaviria</taxon>
        <taxon>Heunggongvirae</taxon>
        <taxon>Uroviricota</taxon>
        <taxon>Caudoviricetes</taxon>
    </lineage>
</organism>
<proteinExistence type="predicted"/>
<accession>A0A8S5RYR6</accession>
<dbReference type="Pfam" id="PF05133">
    <property type="entry name" value="SPP1_portal"/>
    <property type="match status" value="1"/>
</dbReference>
<protein>
    <submittedName>
        <fullName evidence="1">PORTAL PROTEIN</fullName>
    </submittedName>
</protein>
<dbReference type="InterPro" id="IPR006428">
    <property type="entry name" value="Portal_SPP1-type"/>
</dbReference>
<dbReference type="InterPro" id="IPR021145">
    <property type="entry name" value="Portal_protein_SPP1_Gp6-like"/>
</dbReference>
<sequence>MDGGINIFIQADINELSNNDLRILLGRHEKEIKELNKLYDYYFGESKIKHKKREDPSAPNNKLVNNYCSYVSDMSTGFFIGKPISYTSENEDALKKINEIFKYNDESAHNMELAETASICGCAYELLYLDEDANIRFTSLDPREVILIADATVGQNIKFAIRHYRIYSLDGTSYITYIDVYDNEKCKKYKYDRNKFELLSENYHMFDSVPIIEYKNNKYSIGDFQKQISLIDGYDKTQSLTLDDMEDFTNAFLILKGFGYGEENVNEAKMMRKLKMLFFPDGECGAEWLTKTINDTFIENMKNRLNADIHKFSFVPDMTDVNFASNASGVAIKYKLIGLEQIRSRKERFFKKAIQRRIELIFGVLSMLDNDFDFRDIELTFSDNIPANIKELSEIVKSLTGIVSQTKLLSLLPFINDPQKEMETINKENEDSLETQQYILNAGGEGDNE</sequence>
<evidence type="ECO:0000313" key="1">
    <source>
        <dbReference type="EMBL" id="DAF43522.1"/>
    </source>
</evidence>
<reference evidence="1" key="1">
    <citation type="journal article" date="2021" name="Proc. Natl. Acad. Sci. U.S.A.">
        <title>A Catalog of Tens of Thousands of Viruses from Human Metagenomes Reveals Hidden Associations with Chronic Diseases.</title>
        <authorList>
            <person name="Tisza M.J."/>
            <person name="Buck C.B."/>
        </authorList>
    </citation>
    <scope>NUCLEOTIDE SEQUENCE</scope>
    <source>
        <strain evidence="1">CtWdm1</strain>
    </source>
</reference>